<evidence type="ECO:0000313" key="2">
    <source>
        <dbReference type="EMBL" id="RXF72084.1"/>
    </source>
</evidence>
<evidence type="ECO:0000313" key="3">
    <source>
        <dbReference type="Proteomes" id="UP000289708"/>
    </source>
</evidence>
<dbReference type="RefSeq" id="WP_128778251.1">
    <property type="nucleotide sequence ID" value="NZ_RYFI01000014.1"/>
</dbReference>
<proteinExistence type="predicted"/>
<accession>A0A4Q0MFL3</accession>
<dbReference type="AlphaFoldDB" id="A0A4Q0MFL3"/>
<sequence>MSALALFVCEDAGGRPSRPLAQGGWRTGEPRRPPAPDCSPLIRGWARDHPFEAEALFARLGLSPAAAAAAFTEARARFHSHGA</sequence>
<evidence type="ECO:0000256" key="1">
    <source>
        <dbReference type="SAM" id="MobiDB-lite"/>
    </source>
</evidence>
<dbReference type="EMBL" id="RYFI01000014">
    <property type="protein sequence ID" value="RXF72084.1"/>
    <property type="molecule type" value="Genomic_DNA"/>
</dbReference>
<organism evidence="2 3">
    <name type="scientific">Hansschlegelia zhihuaiae</name>
    <dbReference type="NCBI Taxonomy" id="405005"/>
    <lineage>
        <taxon>Bacteria</taxon>
        <taxon>Pseudomonadati</taxon>
        <taxon>Pseudomonadota</taxon>
        <taxon>Alphaproteobacteria</taxon>
        <taxon>Hyphomicrobiales</taxon>
        <taxon>Methylopilaceae</taxon>
        <taxon>Hansschlegelia</taxon>
    </lineage>
</organism>
<comment type="caution">
    <text evidence="2">The sequence shown here is derived from an EMBL/GenBank/DDBJ whole genome shotgun (WGS) entry which is preliminary data.</text>
</comment>
<gene>
    <name evidence="2" type="ORF">EK403_14845</name>
</gene>
<dbReference type="Proteomes" id="UP000289708">
    <property type="component" value="Unassembled WGS sequence"/>
</dbReference>
<name>A0A4Q0MFL3_9HYPH</name>
<feature type="region of interest" description="Disordered" evidence="1">
    <location>
        <begin position="15"/>
        <end position="36"/>
    </location>
</feature>
<reference evidence="2 3" key="1">
    <citation type="submission" date="2018-12" db="EMBL/GenBank/DDBJ databases">
        <title>bacterium Hansschlegelia zhihuaiae S113.</title>
        <authorList>
            <person name="He J."/>
        </authorList>
    </citation>
    <scope>NUCLEOTIDE SEQUENCE [LARGE SCALE GENOMIC DNA]</scope>
    <source>
        <strain evidence="2 3">S 113</strain>
    </source>
</reference>
<keyword evidence="3" id="KW-1185">Reference proteome</keyword>
<protein>
    <submittedName>
        <fullName evidence="2">Uncharacterized protein</fullName>
    </submittedName>
</protein>